<gene>
    <name evidence="2" type="ORF">J2S74_000358</name>
</gene>
<dbReference type="Gene3D" id="3.30.70.360">
    <property type="match status" value="1"/>
</dbReference>
<proteinExistence type="predicted"/>
<evidence type="ECO:0000313" key="2">
    <source>
        <dbReference type="EMBL" id="MDQ0252986.1"/>
    </source>
</evidence>
<dbReference type="InterPro" id="IPR017439">
    <property type="entry name" value="Amidohydrolase"/>
</dbReference>
<evidence type="ECO:0000259" key="1">
    <source>
        <dbReference type="Pfam" id="PF07687"/>
    </source>
</evidence>
<feature type="domain" description="Peptidase M20 dimerisation" evidence="1">
    <location>
        <begin position="188"/>
        <end position="284"/>
    </location>
</feature>
<keyword evidence="3" id="KW-1185">Reference proteome</keyword>
<dbReference type="PANTHER" id="PTHR11014:SF63">
    <property type="entry name" value="METALLOPEPTIDASE, PUTATIVE (AFU_ORTHOLOGUE AFUA_6G09600)-RELATED"/>
    <property type="match status" value="1"/>
</dbReference>
<dbReference type="NCBIfam" id="TIGR01891">
    <property type="entry name" value="amidohydrolases"/>
    <property type="match status" value="1"/>
</dbReference>
<reference evidence="2 3" key="1">
    <citation type="submission" date="2023-07" db="EMBL/GenBank/DDBJ databases">
        <title>Genomic Encyclopedia of Type Strains, Phase IV (KMG-IV): sequencing the most valuable type-strain genomes for metagenomic binning, comparative biology and taxonomic classification.</title>
        <authorList>
            <person name="Goeker M."/>
        </authorList>
    </citation>
    <scope>NUCLEOTIDE SEQUENCE [LARGE SCALE GENOMIC DNA]</scope>
    <source>
        <strain evidence="2 3">DSM 9768</strain>
    </source>
</reference>
<dbReference type="CDD" id="cd03886">
    <property type="entry name" value="M20_Acy1"/>
    <property type="match status" value="1"/>
</dbReference>
<dbReference type="RefSeq" id="WP_307321024.1">
    <property type="nucleotide sequence ID" value="NZ_JAUSUG010000001.1"/>
</dbReference>
<accession>A0ABT9ZQH9</accession>
<dbReference type="PIRSF" id="PIRSF005962">
    <property type="entry name" value="Pept_M20D_amidohydro"/>
    <property type="match status" value="1"/>
</dbReference>
<protein>
    <submittedName>
        <fullName evidence="2">Amidohydrolase</fullName>
    </submittedName>
</protein>
<dbReference type="InterPro" id="IPR036264">
    <property type="entry name" value="Bact_exopeptidase_dim_dom"/>
</dbReference>
<dbReference type="EMBL" id="JAUSUG010000001">
    <property type="protein sequence ID" value="MDQ0252986.1"/>
    <property type="molecule type" value="Genomic_DNA"/>
</dbReference>
<dbReference type="PANTHER" id="PTHR11014">
    <property type="entry name" value="PEPTIDASE M20 FAMILY MEMBER"/>
    <property type="match status" value="1"/>
</dbReference>
<dbReference type="SUPFAM" id="SSF53187">
    <property type="entry name" value="Zn-dependent exopeptidases"/>
    <property type="match status" value="1"/>
</dbReference>
<dbReference type="InterPro" id="IPR002933">
    <property type="entry name" value="Peptidase_M20"/>
</dbReference>
<dbReference type="Proteomes" id="UP001230005">
    <property type="component" value="Unassembled WGS sequence"/>
</dbReference>
<dbReference type="SUPFAM" id="SSF55031">
    <property type="entry name" value="Bacterial exopeptidase dimerisation domain"/>
    <property type="match status" value="1"/>
</dbReference>
<sequence length="397" mass="42729">MVNTKTSNQENLTNRLLEIRKELHRFPEVSSKEFKTTERLKEWLTEVGYSILPLDVETGLVAEISGALAGPTVAYRTDIDALPIQEETGLSFASTIEGVSHACGHDMHMTIALGAAFTLAEKRDQLKGTVRFIFQPAEETTQGARQLIEAGLFEDGKIQAVFGVHNQPGIPAGKVGVTDHHLMGAVDTIKIKVTGHSGHGAIPQNAVDSVVAGSAIVMGLQSAVSRNMDPFEPVVVTIGSFHSGTTHNVIAGTAELLGTVRSFNPKVRAQLPSLIERIATDIAKGYGAEAKLDFIPQVPAIDNDATMTGIVQEAVSEVLGEGAVVKPEPTLGGEDFALYQQYVPGCFFWVGTGSEEKGVTKQWHDPAFLVNDEVIPDAVTIVVKTLEKALDHFQWNK</sequence>
<dbReference type="Gene3D" id="3.40.630.10">
    <property type="entry name" value="Zn peptidases"/>
    <property type="match status" value="1"/>
</dbReference>
<organism evidence="2 3">
    <name type="scientific">Evansella vedderi</name>
    <dbReference type="NCBI Taxonomy" id="38282"/>
    <lineage>
        <taxon>Bacteria</taxon>
        <taxon>Bacillati</taxon>
        <taxon>Bacillota</taxon>
        <taxon>Bacilli</taxon>
        <taxon>Bacillales</taxon>
        <taxon>Bacillaceae</taxon>
        <taxon>Evansella</taxon>
    </lineage>
</organism>
<evidence type="ECO:0000313" key="3">
    <source>
        <dbReference type="Proteomes" id="UP001230005"/>
    </source>
</evidence>
<dbReference type="Pfam" id="PF07687">
    <property type="entry name" value="M20_dimer"/>
    <property type="match status" value="1"/>
</dbReference>
<dbReference type="InterPro" id="IPR011650">
    <property type="entry name" value="Peptidase_M20_dimer"/>
</dbReference>
<name>A0ABT9ZQH9_9BACI</name>
<comment type="caution">
    <text evidence="2">The sequence shown here is derived from an EMBL/GenBank/DDBJ whole genome shotgun (WGS) entry which is preliminary data.</text>
</comment>
<dbReference type="Pfam" id="PF01546">
    <property type="entry name" value="Peptidase_M20"/>
    <property type="match status" value="1"/>
</dbReference>